<dbReference type="CDD" id="cd05260">
    <property type="entry name" value="GDP_MD_SDR_e"/>
    <property type="match status" value="1"/>
</dbReference>
<evidence type="ECO:0000313" key="9">
    <source>
        <dbReference type="Proteomes" id="UP000178758"/>
    </source>
</evidence>
<dbReference type="InterPro" id="IPR036291">
    <property type="entry name" value="NAD(P)-bd_dom_sf"/>
</dbReference>
<organism evidence="8 9">
    <name type="scientific">Candidatus Beckwithbacteria bacterium RBG_13_35_6</name>
    <dbReference type="NCBI Taxonomy" id="1797456"/>
    <lineage>
        <taxon>Bacteria</taxon>
        <taxon>Candidatus Beckwithiibacteriota</taxon>
    </lineage>
</organism>
<evidence type="ECO:0000256" key="1">
    <source>
        <dbReference type="ARBA" id="ARBA00000188"/>
    </source>
</evidence>
<feature type="domain" description="NAD(P)-binding" evidence="7">
    <location>
        <begin position="5"/>
        <end position="309"/>
    </location>
</feature>
<evidence type="ECO:0000256" key="6">
    <source>
        <dbReference type="ARBA" id="ARBA00059383"/>
    </source>
</evidence>
<comment type="cofactor">
    <cofactor evidence="2">
        <name>NADP(+)</name>
        <dbReference type="ChEBI" id="CHEBI:58349"/>
    </cofactor>
</comment>
<comment type="function">
    <text evidence="6">Catalyzes the conversion of GDP-D-mannose to GDP-4-dehydro-6-deoxy-D-mannose.</text>
</comment>
<evidence type="ECO:0000256" key="2">
    <source>
        <dbReference type="ARBA" id="ARBA00001937"/>
    </source>
</evidence>
<dbReference type="Gene3D" id="3.40.50.720">
    <property type="entry name" value="NAD(P)-binding Rossmann-like Domain"/>
    <property type="match status" value="1"/>
</dbReference>
<proteinExistence type="inferred from homology"/>
<gene>
    <name evidence="8" type="ORF">A3J78_00675</name>
</gene>
<evidence type="ECO:0000256" key="3">
    <source>
        <dbReference type="ARBA" id="ARBA00009263"/>
    </source>
</evidence>
<dbReference type="InterPro" id="IPR016040">
    <property type="entry name" value="NAD(P)-bd_dom"/>
</dbReference>
<dbReference type="Pfam" id="PF16363">
    <property type="entry name" value="GDP_Man_Dehyd"/>
    <property type="match status" value="1"/>
</dbReference>
<dbReference type="PANTHER" id="PTHR43715:SF1">
    <property type="entry name" value="GDP-MANNOSE 4,6 DEHYDRATASE"/>
    <property type="match status" value="1"/>
</dbReference>
<keyword evidence="5" id="KW-0456">Lyase</keyword>
<comment type="caution">
    <text evidence="8">The sequence shown here is derived from an EMBL/GenBank/DDBJ whole genome shotgun (WGS) entry which is preliminary data.</text>
</comment>
<dbReference type="EMBL" id="MEZJ01000050">
    <property type="protein sequence ID" value="OGD52692.1"/>
    <property type="molecule type" value="Genomic_DNA"/>
</dbReference>
<comment type="catalytic activity">
    <reaction evidence="1">
        <text>GDP-alpha-D-mannose = GDP-4-dehydro-alpha-D-rhamnose + H2O</text>
        <dbReference type="Rhea" id="RHEA:23820"/>
        <dbReference type="ChEBI" id="CHEBI:15377"/>
        <dbReference type="ChEBI" id="CHEBI:57527"/>
        <dbReference type="ChEBI" id="CHEBI:57964"/>
        <dbReference type="EC" id="4.2.1.47"/>
    </reaction>
</comment>
<evidence type="ECO:0000256" key="5">
    <source>
        <dbReference type="ARBA" id="ARBA00023239"/>
    </source>
</evidence>
<evidence type="ECO:0000313" key="8">
    <source>
        <dbReference type="EMBL" id="OGD52692.1"/>
    </source>
</evidence>
<protein>
    <recommendedName>
        <fullName evidence="4">GDP-mannose 4,6-dehydratase</fullName>
        <ecNumber evidence="4">4.2.1.47</ecNumber>
    </recommendedName>
</protein>
<dbReference type="AlphaFoldDB" id="A0A1F5DBV2"/>
<sequence length="322" mass="37113">MKCAFITGITGQDGSFLAELLLSKGYKVAGLVSGKHDIGDQNIRSFKHKLILETGDLLDKKSLEKIIIKHKPQEIYNLGGITFIPTSWEKPELTFNVNALAVARILELIRKHCPKTKFFQASSAKIFGRPKITPQNEQTPIDPLDPYSTSKAAAHFLVRNYRNHFSMFCCSGIMYNHESEKRGLEFVTRKITYGAARIKLNRQKELVLGDLKVKLDWGYAPDYVEAMYLMLQQKKADDYILSSGKLHSVEDVCRTAFSQLSLDWKKFVKTDKKYFRKEDVYQLWGDNSKAKKILKWQPKVSFEQMIKKMVEYDYKMLKDLSS</sequence>
<dbReference type="EC" id="4.2.1.47" evidence="4"/>
<comment type="similarity">
    <text evidence="3">Belongs to the NAD(P)-dependent epimerase/dehydratase family. GDP-mannose 4,6-dehydratase subfamily.</text>
</comment>
<dbReference type="GO" id="GO:0008446">
    <property type="term" value="F:GDP-mannose 4,6-dehydratase activity"/>
    <property type="evidence" value="ECO:0007669"/>
    <property type="project" value="UniProtKB-EC"/>
</dbReference>
<evidence type="ECO:0000259" key="7">
    <source>
        <dbReference type="Pfam" id="PF16363"/>
    </source>
</evidence>
<dbReference type="Gene3D" id="3.90.25.10">
    <property type="entry name" value="UDP-galactose 4-epimerase, domain 1"/>
    <property type="match status" value="1"/>
</dbReference>
<dbReference type="GO" id="GO:0042351">
    <property type="term" value="P:'de novo' GDP-L-fucose biosynthetic process"/>
    <property type="evidence" value="ECO:0007669"/>
    <property type="project" value="TreeGrafter"/>
</dbReference>
<dbReference type="Proteomes" id="UP000178758">
    <property type="component" value="Unassembled WGS sequence"/>
</dbReference>
<dbReference type="FunFam" id="3.40.50.720:FF:000924">
    <property type="entry name" value="GDP-mannose 4,6 dehydratase"/>
    <property type="match status" value="1"/>
</dbReference>
<reference evidence="8 9" key="1">
    <citation type="journal article" date="2016" name="Nat. Commun.">
        <title>Thousands of microbial genomes shed light on interconnected biogeochemical processes in an aquifer system.</title>
        <authorList>
            <person name="Anantharaman K."/>
            <person name="Brown C.T."/>
            <person name="Hug L.A."/>
            <person name="Sharon I."/>
            <person name="Castelle C.J."/>
            <person name="Probst A.J."/>
            <person name="Thomas B.C."/>
            <person name="Singh A."/>
            <person name="Wilkins M.J."/>
            <person name="Karaoz U."/>
            <person name="Brodie E.L."/>
            <person name="Williams K.H."/>
            <person name="Hubbard S.S."/>
            <person name="Banfield J.F."/>
        </authorList>
    </citation>
    <scope>NUCLEOTIDE SEQUENCE [LARGE SCALE GENOMIC DNA]</scope>
</reference>
<accession>A0A1F5DBV2</accession>
<dbReference type="PANTHER" id="PTHR43715">
    <property type="entry name" value="GDP-MANNOSE 4,6-DEHYDRATASE"/>
    <property type="match status" value="1"/>
</dbReference>
<evidence type="ECO:0000256" key="4">
    <source>
        <dbReference type="ARBA" id="ARBA00011989"/>
    </source>
</evidence>
<dbReference type="InterPro" id="IPR006368">
    <property type="entry name" value="GDP_Man_deHydtase"/>
</dbReference>
<dbReference type="SUPFAM" id="SSF51735">
    <property type="entry name" value="NAD(P)-binding Rossmann-fold domains"/>
    <property type="match status" value="1"/>
</dbReference>
<name>A0A1F5DBV2_9BACT</name>